<gene>
    <name evidence="3" type="ORF">KEM10_10565</name>
</gene>
<evidence type="ECO:0000256" key="1">
    <source>
        <dbReference type="SAM" id="MobiDB-lite"/>
    </source>
</evidence>
<dbReference type="EMBL" id="JAGUCO010000006">
    <property type="protein sequence ID" value="MBS2098722.1"/>
    <property type="molecule type" value="Genomic_DNA"/>
</dbReference>
<sequence>MIVGLLRTIFYILVFYYVFKFIGRLVMPYFLKKGVERMQKQQQNAANNFRQEEKKKEGTVTINKGTQEKNDSTFMENQGEYVDFEEMK</sequence>
<reference evidence="3 4" key="1">
    <citation type="journal article" date="2015" name="Int. J. Syst. Evol. Microbiol.">
        <title>Carboxylicivirga linearis sp. nov., isolated from a sea cucumber culture pond.</title>
        <authorList>
            <person name="Wang F.Q."/>
            <person name="Zhou Y.X."/>
            <person name="Lin X.Z."/>
            <person name="Chen G.J."/>
            <person name="Du Z.J."/>
        </authorList>
    </citation>
    <scope>NUCLEOTIDE SEQUENCE [LARGE SCALE GENOMIC DNA]</scope>
    <source>
        <strain evidence="3 4">FB218</strain>
    </source>
</reference>
<keyword evidence="2" id="KW-0812">Transmembrane</keyword>
<proteinExistence type="predicted"/>
<dbReference type="Proteomes" id="UP000708576">
    <property type="component" value="Unassembled WGS sequence"/>
</dbReference>
<feature type="transmembrane region" description="Helical" evidence="2">
    <location>
        <begin position="6"/>
        <end position="31"/>
    </location>
</feature>
<dbReference type="RefSeq" id="WP_212215965.1">
    <property type="nucleotide sequence ID" value="NZ_JAGUCO010000006.1"/>
</dbReference>
<keyword evidence="4" id="KW-1185">Reference proteome</keyword>
<evidence type="ECO:0000313" key="4">
    <source>
        <dbReference type="Proteomes" id="UP000708576"/>
    </source>
</evidence>
<accession>A0ABS5JUZ0</accession>
<evidence type="ECO:0000256" key="2">
    <source>
        <dbReference type="SAM" id="Phobius"/>
    </source>
</evidence>
<keyword evidence="2" id="KW-1133">Transmembrane helix</keyword>
<organism evidence="3 4">
    <name type="scientific">Carboxylicivirga linearis</name>
    <dbReference type="NCBI Taxonomy" id="1628157"/>
    <lineage>
        <taxon>Bacteria</taxon>
        <taxon>Pseudomonadati</taxon>
        <taxon>Bacteroidota</taxon>
        <taxon>Bacteroidia</taxon>
        <taxon>Marinilabiliales</taxon>
        <taxon>Marinilabiliaceae</taxon>
        <taxon>Carboxylicivirga</taxon>
    </lineage>
</organism>
<comment type="caution">
    <text evidence="3">The sequence shown here is derived from an EMBL/GenBank/DDBJ whole genome shotgun (WGS) entry which is preliminary data.</text>
</comment>
<evidence type="ECO:0000313" key="3">
    <source>
        <dbReference type="EMBL" id="MBS2098722.1"/>
    </source>
</evidence>
<protein>
    <submittedName>
        <fullName evidence="3">DUF4834 family protein</fullName>
    </submittedName>
</protein>
<feature type="region of interest" description="Disordered" evidence="1">
    <location>
        <begin position="42"/>
        <end position="70"/>
    </location>
</feature>
<dbReference type="InterPro" id="IPR032272">
    <property type="entry name" value="DUF4834"/>
</dbReference>
<dbReference type="Pfam" id="PF16118">
    <property type="entry name" value="DUF4834"/>
    <property type="match status" value="1"/>
</dbReference>
<name>A0ABS5JUZ0_9BACT</name>
<keyword evidence="2" id="KW-0472">Membrane</keyword>